<protein>
    <submittedName>
        <fullName evidence="5">PAS fold</fullName>
    </submittedName>
</protein>
<name>A0A1G6X7N2_9BACT</name>
<evidence type="ECO:0000313" key="6">
    <source>
        <dbReference type="Proteomes" id="UP000243205"/>
    </source>
</evidence>
<dbReference type="Gene3D" id="3.40.50.2300">
    <property type="match status" value="1"/>
</dbReference>
<dbReference type="SUPFAM" id="SSF52172">
    <property type="entry name" value="CheY-like"/>
    <property type="match status" value="1"/>
</dbReference>
<dbReference type="OrthoDB" id="5392850at2"/>
<dbReference type="RefSeq" id="WP_092075310.1">
    <property type="nucleotide sequence ID" value="NZ_FNAQ01000001.1"/>
</dbReference>
<dbReference type="Pfam" id="PF00989">
    <property type="entry name" value="PAS"/>
    <property type="match status" value="1"/>
</dbReference>
<dbReference type="InterPro" id="IPR050595">
    <property type="entry name" value="Bact_response_regulator"/>
</dbReference>
<dbReference type="PANTHER" id="PTHR44591">
    <property type="entry name" value="STRESS RESPONSE REGULATOR PROTEIN 1"/>
    <property type="match status" value="1"/>
</dbReference>
<gene>
    <name evidence="5" type="ORF">SAMN05661003_101158</name>
</gene>
<evidence type="ECO:0000259" key="4">
    <source>
        <dbReference type="PROSITE" id="PS50110"/>
    </source>
</evidence>
<dbReference type="GO" id="GO:0000160">
    <property type="term" value="P:phosphorelay signal transduction system"/>
    <property type="evidence" value="ECO:0007669"/>
    <property type="project" value="InterPro"/>
</dbReference>
<sequence length="278" mass="31269">MTATVKILFVDDEPNVLKALRRLFLDYDQYEVLCATSGGEGLELLAQQPDIRVVVSDYRMPQMNGVEFLREVNSRLPQTVRIVLSGFADAAAVVEAINVGHIYKFIPKPWNDDELRIDIANAVETALLEESNRQLRRELEARNNDLLTMNRELEKLVQQRTESLQLRSQVLQLAQDILDSLPIGVLGIDRDEQIVHINSCAIRLLARDGRMLLGEKVEDHLPTGLLAFIEQVKLTGSATEEFGCGQQLVTATGSFLDGDRRRGLIITLTPRRERIANP</sequence>
<evidence type="ECO:0000256" key="2">
    <source>
        <dbReference type="PROSITE-ProRule" id="PRU00169"/>
    </source>
</evidence>
<evidence type="ECO:0000256" key="3">
    <source>
        <dbReference type="SAM" id="Coils"/>
    </source>
</evidence>
<reference evidence="6" key="1">
    <citation type="submission" date="2016-10" db="EMBL/GenBank/DDBJ databases">
        <authorList>
            <person name="Varghese N."/>
            <person name="Submissions S."/>
        </authorList>
    </citation>
    <scope>NUCLEOTIDE SEQUENCE [LARGE SCALE GENOMIC DNA]</scope>
    <source>
        <strain evidence="6">DSM 8987</strain>
    </source>
</reference>
<feature type="domain" description="Response regulatory" evidence="4">
    <location>
        <begin position="6"/>
        <end position="123"/>
    </location>
</feature>
<dbReference type="STRING" id="57664.SAMN05661003_101158"/>
<proteinExistence type="predicted"/>
<dbReference type="Proteomes" id="UP000243205">
    <property type="component" value="Unassembled WGS sequence"/>
</dbReference>
<keyword evidence="6" id="KW-1185">Reference proteome</keyword>
<dbReference type="EMBL" id="FNAQ01000001">
    <property type="protein sequence ID" value="SDD73863.1"/>
    <property type="molecule type" value="Genomic_DNA"/>
</dbReference>
<dbReference type="SUPFAM" id="SSF55785">
    <property type="entry name" value="PYP-like sensor domain (PAS domain)"/>
    <property type="match status" value="1"/>
</dbReference>
<dbReference type="SMART" id="SM00091">
    <property type="entry name" value="PAS"/>
    <property type="match status" value="1"/>
</dbReference>
<dbReference type="Gene3D" id="3.30.450.20">
    <property type="entry name" value="PAS domain"/>
    <property type="match status" value="1"/>
</dbReference>
<keyword evidence="3" id="KW-0175">Coiled coil</keyword>
<dbReference type="InterPro" id="IPR011006">
    <property type="entry name" value="CheY-like_superfamily"/>
</dbReference>
<dbReference type="AlphaFoldDB" id="A0A1G6X7N2"/>
<dbReference type="InterPro" id="IPR001789">
    <property type="entry name" value="Sig_transdc_resp-reg_receiver"/>
</dbReference>
<dbReference type="Pfam" id="PF00072">
    <property type="entry name" value="Response_reg"/>
    <property type="match status" value="1"/>
</dbReference>
<dbReference type="InterPro" id="IPR000014">
    <property type="entry name" value="PAS"/>
</dbReference>
<dbReference type="PROSITE" id="PS50110">
    <property type="entry name" value="RESPONSE_REGULATORY"/>
    <property type="match status" value="1"/>
</dbReference>
<accession>A0A1G6X7N2</accession>
<organism evidence="5 6">
    <name type="scientific">Desulfuromonas thiophila</name>
    <dbReference type="NCBI Taxonomy" id="57664"/>
    <lineage>
        <taxon>Bacteria</taxon>
        <taxon>Pseudomonadati</taxon>
        <taxon>Thermodesulfobacteriota</taxon>
        <taxon>Desulfuromonadia</taxon>
        <taxon>Desulfuromonadales</taxon>
        <taxon>Desulfuromonadaceae</taxon>
        <taxon>Desulfuromonas</taxon>
    </lineage>
</organism>
<dbReference type="CDD" id="cd17569">
    <property type="entry name" value="REC_HupR-like"/>
    <property type="match status" value="1"/>
</dbReference>
<feature type="modified residue" description="4-aspartylphosphate" evidence="2">
    <location>
        <position position="57"/>
    </location>
</feature>
<dbReference type="GO" id="GO:0006355">
    <property type="term" value="P:regulation of DNA-templated transcription"/>
    <property type="evidence" value="ECO:0007669"/>
    <property type="project" value="InterPro"/>
</dbReference>
<keyword evidence="1 2" id="KW-0597">Phosphoprotein</keyword>
<evidence type="ECO:0000313" key="5">
    <source>
        <dbReference type="EMBL" id="SDD73863.1"/>
    </source>
</evidence>
<dbReference type="SMART" id="SM00448">
    <property type="entry name" value="REC"/>
    <property type="match status" value="1"/>
</dbReference>
<feature type="coiled-coil region" evidence="3">
    <location>
        <begin position="125"/>
        <end position="159"/>
    </location>
</feature>
<dbReference type="InterPro" id="IPR013767">
    <property type="entry name" value="PAS_fold"/>
</dbReference>
<dbReference type="PANTHER" id="PTHR44591:SF19">
    <property type="entry name" value="TWO-COMPONENT RESPONSE REGULATOR-RELATED"/>
    <property type="match status" value="1"/>
</dbReference>
<dbReference type="InterPro" id="IPR035965">
    <property type="entry name" value="PAS-like_dom_sf"/>
</dbReference>
<evidence type="ECO:0000256" key="1">
    <source>
        <dbReference type="ARBA" id="ARBA00022553"/>
    </source>
</evidence>